<feature type="compositionally biased region" description="Low complexity" evidence="7">
    <location>
        <begin position="274"/>
        <end position="286"/>
    </location>
</feature>
<dbReference type="SUPFAM" id="SSF53335">
    <property type="entry name" value="S-adenosyl-L-methionine-dependent methyltransferases"/>
    <property type="match status" value="1"/>
</dbReference>
<accession>A0AAV7KMD6</accession>
<keyword evidence="3 6" id="KW-0808">Transferase</keyword>
<feature type="compositionally biased region" description="Low complexity" evidence="7">
    <location>
        <begin position="15"/>
        <end position="25"/>
    </location>
</feature>
<evidence type="ECO:0000259" key="8">
    <source>
        <dbReference type="PROSITE" id="PS51515"/>
    </source>
</evidence>
<evidence type="ECO:0000256" key="2">
    <source>
        <dbReference type="ARBA" id="ARBA00022603"/>
    </source>
</evidence>
<dbReference type="Proteomes" id="UP001066276">
    <property type="component" value="Chromosome 12"/>
</dbReference>
<evidence type="ECO:0000256" key="4">
    <source>
        <dbReference type="ARBA" id="ARBA00022691"/>
    </source>
</evidence>
<comment type="similarity">
    <text evidence="1 6">Belongs to the methyltransferase superfamily.</text>
</comment>
<dbReference type="Gene3D" id="3.40.50.150">
    <property type="entry name" value="Vaccinia Virus protein VP39"/>
    <property type="match status" value="1"/>
</dbReference>
<dbReference type="GO" id="GO:0008173">
    <property type="term" value="F:RNA methyltransferase activity"/>
    <property type="evidence" value="ECO:0007669"/>
    <property type="project" value="UniProtKB-UniRule"/>
</dbReference>
<dbReference type="PANTHER" id="PTHR12315:SF0">
    <property type="entry name" value="7SK SNRNA METHYLPHOSPHATE CAPPING ENZYME"/>
    <property type="match status" value="1"/>
</dbReference>
<reference evidence="9" key="1">
    <citation type="journal article" date="2022" name="bioRxiv">
        <title>Sequencing and chromosome-scale assembly of the giantPleurodeles waltlgenome.</title>
        <authorList>
            <person name="Brown T."/>
            <person name="Elewa A."/>
            <person name="Iarovenko S."/>
            <person name="Subramanian E."/>
            <person name="Araus A.J."/>
            <person name="Petzold A."/>
            <person name="Susuki M."/>
            <person name="Suzuki K.-i.T."/>
            <person name="Hayashi T."/>
            <person name="Toyoda A."/>
            <person name="Oliveira C."/>
            <person name="Osipova E."/>
            <person name="Leigh N.D."/>
            <person name="Simon A."/>
            <person name="Yun M.H."/>
        </authorList>
    </citation>
    <scope>NUCLEOTIDE SEQUENCE</scope>
    <source>
        <strain evidence="9">20211129_DDA</strain>
        <tissue evidence="9">Liver</tissue>
    </source>
</reference>
<keyword evidence="2 6" id="KW-0489">Methyltransferase</keyword>
<dbReference type="EC" id="2.1.1.-" evidence="6"/>
<dbReference type="Pfam" id="PF13649">
    <property type="entry name" value="Methyltransf_25"/>
    <property type="match status" value="1"/>
</dbReference>
<protein>
    <recommendedName>
        <fullName evidence="6">RNA methyltransferase</fullName>
        <ecNumber evidence="6">2.1.1.-</ecNumber>
    </recommendedName>
</protein>
<sequence length="549" mass="60168">MQAMIETPSEKKAVGGASPAGARDPGPAPAFCLAPPPRAKEGDGGGRPRNGFQAPKPGAGPAGGKRRNSFHVGSFKHPGGPFGKRRRRANSDCEPVLPSNFLLGGNIFDPLNLNSLLDEEVNRALNAETPRSSPLPRRGRDPVQILVPRDITDPLSLNLGTDGEVLVSPLRTGGRKRHRHRHHPAAPAEGSGAADSPPAETRAPPAEPAPAATPLPYELNTVINCRDEMMQPVVGAGAGAASIRHRKRKHGSSRASCEPAEGRRRGGSPERGRGAAAQRPQGAPRAGQKKFQYGNYCKYYGYRNPGRGEDPRLRVFRPEWFQGKEVLDLGCNVGHVTLSIARQWGAARVVGLDIDGRLVHAARQNVRHYLSDELQRSRDRAGGFPASLVASRGPIAAPQLLQEGPAQGFPHNLLFVTGNYVLERDELLETQNPEYDVILCLSMTKWVHLNWGDEGLKRMFKRIYRHLRPGGLLLLEPQSWSSYGKRKNLTEAIYKNYSRIQFKPEQFTSYLVSPEVGFARYELVGTPQSTTKGFQRPIYLFHKSHSSSK</sequence>
<dbReference type="GO" id="GO:0032259">
    <property type="term" value="P:methylation"/>
    <property type="evidence" value="ECO:0007669"/>
    <property type="project" value="UniProtKB-KW"/>
</dbReference>
<gene>
    <name evidence="9" type="ORF">NDU88_000214</name>
</gene>
<feature type="region of interest" description="Disordered" evidence="7">
    <location>
        <begin position="1"/>
        <end position="90"/>
    </location>
</feature>
<keyword evidence="4 5" id="KW-0949">S-adenosyl-L-methionine</keyword>
<dbReference type="InterPro" id="IPR039772">
    <property type="entry name" value="Bin3-like"/>
</dbReference>
<evidence type="ECO:0000256" key="1">
    <source>
        <dbReference type="ARBA" id="ARBA00008361"/>
    </source>
</evidence>
<dbReference type="Pfam" id="PF06859">
    <property type="entry name" value="Bin3"/>
    <property type="match status" value="1"/>
</dbReference>
<dbReference type="GO" id="GO:0008171">
    <property type="term" value="F:O-methyltransferase activity"/>
    <property type="evidence" value="ECO:0007669"/>
    <property type="project" value="UniProtKB-UniRule"/>
</dbReference>
<feature type="region of interest" description="Disordered" evidence="7">
    <location>
        <begin position="240"/>
        <end position="288"/>
    </location>
</feature>
<organism evidence="9 10">
    <name type="scientific">Pleurodeles waltl</name>
    <name type="common">Iberian ribbed newt</name>
    <dbReference type="NCBI Taxonomy" id="8319"/>
    <lineage>
        <taxon>Eukaryota</taxon>
        <taxon>Metazoa</taxon>
        <taxon>Chordata</taxon>
        <taxon>Craniata</taxon>
        <taxon>Vertebrata</taxon>
        <taxon>Euteleostomi</taxon>
        <taxon>Amphibia</taxon>
        <taxon>Batrachia</taxon>
        <taxon>Caudata</taxon>
        <taxon>Salamandroidea</taxon>
        <taxon>Salamandridae</taxon>
        <taxon>Pleurodelinae</taxon>
        <taxon>Pleurodeles</taxon>
    </lineage>
</organism>
<feature type="compositionally biased region" description="Basic residues" evidence="7">
    <location>
        <begin position="173"/>
        <end position="184"/>
    </location>
</feature>
<evidence type="ECO:0000313" key="9">
    <source>
        <dbReference type="EMBL" id="KAJ1079992.1"/>
    </source>
</evidence>
<feature type="domain" description="Bin3-type SAM" evidence="8">
    <location>
        <begin position="310"/>
        <end position="546"/>
    </location>
</feature>
<dbReference type="AlphaFoldDB" id="A0AAV7KMD6"/>
<feature type="region of interest" description="Disordered" evidence="7">
    <location>
        <begin position="165"/>
        <end position="215"/>
    </location>
</feature>
<comment type="caution">
    <text evidence="9">The sequence shown here is derived from an EMBL/GenBank/DDBJ whole genome shotgun (WGS) entry which is preliminary data.</text>
</comment>
<evidence type="ECO:0000256" key="3">
    <source>
        <dbReference type="ARBA" id="ARBA00022679"/>
    </source>
</evidence>
<dbReference type="PANTHER" id="PTHR12315">
    <property type="entry name" value="BICOID-INTERACTING PROTEIN RELATED"/>
    <property type="match status" value="1"/>
</dbReference>
<evidence type="ECO:0000256" key="7">
    <source>
        <dbReference type="SAM" id="MobiDB-lite"/>
    </source>
</evidence>
<proteinExistence type="inferred from homology"/>
<feature type="compositionally biased region" description="Basic residues" evidence="7">
    <location>
        <begin position="243"/>
        <end position="252"/>
    </location>
</feature>
<evidence type="ECO:0000256" key="5">
    <source>
        <dbReference type="PROSITE-ProRule" id="PRU00848"/>
    </source>
</evidence>
<evidence type="ECO:0000256" key="6">
    <source>
        <dbReference type="RuleBase" id="RU367087"/>
    </source>
</evidence>
<dbReference type="InterPro" id="IPR029063">
    <property type="entry name" value="SAM-dependent_MTases_sf"/>
</dbReference>
<dbReference type="InterPro" id="IPR024160">
    <property type="entry name" value="BIN3_SAM-bd_dom"/>
</dbReference>
<dbReference type="GO" id="GO:0040031">
    <property type="term" value="P:snRNA modification"/>
    <property type="evidence" value="ECO:0007669"/>
    <property type="project" value="TreeGrafter"/>
</dbReference>
<feature type="compositionally biased region" description="Basic and acidic residues" evidence="7">
    <location>
        <begin position="260"/>
        <end position="273"/>
    </location>
</feature>
<dbReference type="PROSITE" id="PS51515">
    <property type="entry name" value="BIN3_SAM"/>
    <property type="match status" value="1"/>
</dbReference>
<dbReference type="InterPro" id="IPR041698">
    <property type="entry name" value="Methyltransf_25"/>
</dbReference>
<evidence type="ECO:0000313" key="10">
    <source>
        <dbReference type="Proteomes" id="UP001066276"/>
    </source>
</evidence>
<dbReference type="GO" id="GO:0017069">
    <property type="term" value="F:snRNA binding"/>
    <property type="evidence" value="ECO:0007669"/>
    <property type="project" value="TreeGrafter"/>
</dbReference>
<keyword evidence="10" id="KW-1185">Reference proteome</keyword>
<dbReference type="InterPro" id="IPR010675">
    <property type="entry name" value="Bin3_C"/>
</dbReference>
<name>A0AAV7KMD6_PLEWA</name>
<dbReference type="CDD" id="cd02440">
    <property type="entry name" value="AdoMet_MTases"/>
    <property type="match status" value="1"/>
</dbReference>
<dbReference type="EMBL" id="JANPWB010000016">
    <property type="protein sequence ID" value="KAJ1079992.1"/>
    <property type="molecule type" value="Genomic_DNA"/>
</dbReference>